<proteinExistence type="predicted"/>
<sequence>MTEDVTIMNPTDTITLIEGYDAMRVFLETVSLRLGKTDEEVDFIVGGLKWADGAPVDPAMWQDWLAAVQITCSCRTG</sequence>
<gene>
    <name evidence="1" type="ORF">SAMN05444158_3233</name>
</gene>
<accession>A0A1H1V451</accession>
<reference evidence="2" key="1">
    <citation type="submission" date="2016-10" db="EMBL/GenBank/DDBJ databases">
        <authorList>
            <person name="Varghese N."/>
            <person name="Submissions S."/>
        </authorList>
    </citation>
    <scope>NUCLEOTIDE SEQUENCE [LARGE SCALE GENOMIC DNA]</scope>
    <source>
        <strain evidence="2">GAS369</strain>
    </source>
</reference>
<evidence type="ECO:0000313" key="2">
    <source>
        <dbReference type="Proteomes" id="UP000243904"/>
    </source>
</evidence>
<dbReference type="AlphaFoldDB" id="A0A1H1V451"/>
<dbReference type="EMBL" id="LT629750">
    <property type="protein sequence ID" value="SDS79400.1"/>
    <property type="molecule type" value="Genomic_DNA"/>
</dbReference>
<organism evidence="1 2">
    <name type="scientific">Bradyrhizobium canariense</name>
    <dbReference type="NCBI Taxonomy" id="255045"/>
    <lineage>
        <taxon>Bacteria</taxon>
        <taxon>Pseudomonadati</taxon>
        <taxon>Pseudomonadota</taxon>
        <taxon>Alphaproteobacteria</taxon>
        <taxon>Hyphomicrobiales</taxon>
        <taxon>Nitrobacteraceae</taxon>
        <taxon>Bradyrhizobium</taxon>
    </lineage>
</organism>
<dbReference type="Proteomes" id="UP000243904">
    <property type="component" value="Chromosome I"/>
</dbReference>
<keyword evidence="2" id="KW-1185">Reference proteome</keyword>
<protein>
    <submittedName>
        <fullName evidence="1">Uncharacterized protein</fullName>
    </submittedName>
</protein>
<evidence type="ECO:0000313" key="1">
    <source>
        <dbReference type="EMBL" id="SDS79400.1"/>
    </source>
</evidence>
<name>A0A1H1V451_9BRAD</name>